<dbReference type="Proteomes" id="UP000094455">
    <property type="component" value="Unassembled WGS sequence"/>
</dbReference>
<feature type="domain" description="Sm" evidence="5">
    <location>
        <begin position="2"/>
        <end position="75"/>
    </location>
</feature>
<sequence length="140" mass="16413">MLPLYLLNAVKGETVVVELKNAGIINGTLENCDSYMNVTLTSAYASLSMDEPFHKIDRIYIRGTTIKFFKMGNEFIEKFKEQQQREKDNHSNYRNNNRQYNNHRQNKFNNQRRGNGNYNQNNNGNNRWGNNSREGIDTKN</sequence>
<evidence type="ECO:0000313" key="7">
    <source>
        <dbReference type="Proteomes" id="UP000094455"/>
    </source>
</evidence>
<evidence type="ECO:0000256" key="1">
    <source>
        <dbReference type="ARBA" id="ARBA00004123"/>
    </source>
</evidence>
<keyword evidence="7" id="KW-1185">Reference proteome</keyword>
<dbReference type="GeneID" id="30178163"/>
<dbReference type="GO" id="GO:0097525">
    <property type="term" value="C:spliceosomal snRNP complex"/>
    <property type="evidence" value="ECO:0007669"/>
    <property type="project" value="UniProtKB-ARBA"/>
</dbReference>
<feature type="compositionally biased region" description="Basic and acidic residues" evidence="4">
    <location>
        <begin position="80"/>
        <end position="91"/>
    </location>
</feature>
<evidence type="ECO:0000259" key="5">
    <source>
        <dbReference type="PROSITE" id="PS52002"/>
    </source>
</evidence>
<dbReference type="Pfam" id="PF01423">
    <property type="entry name" value="LSM"/>
    <property type="match status" value="1"/>
</dbReference>
<dbReference type="InterPro" id="IPR001163">
    <property type="entry name" value="Sm_dom_euk/arc"/>
</dbReference>
<feature type="region of interest" description="Disordered" evidence="4">
    <location>
        <begin position="80"/>
        <end position="140"/>
    </location>
</feature>
<dbReference type="InterPro" id="IPR047575">
    <property type="entry name" value="Sm"/>
</dbReference>
<proteinExistence type="predicted"/>
<dbReference type="EMBL" id="KV454004">
    <property type="protein sequence ID" value="ODQ45866.1"/>
    <property type="molecule type" value="Genomic_DNA"/>
</dbReference>
<gene>
    <name evidence="6" type="ORF">PICMEDRAFT_17132</name>
</gene>
<dbReference type="STRING" id="763406.A0A1E3NIF3"/>
<dbReference type="AlphaFoldDB" id="A0A1E3NIF3"/>
<evidence type="ECO:0000256" key="2">
    <source>
        <dbReference type="ARBA" id="ARBA00023242"/>
    </source>
</evidence>
<evidence type="ECO:0000313" key="6">
    <source>
        <dbReference type="EMBL" id="ODQ45866.1"/>
    </source>
</evidence>
<keyword evidence="2" id="KW-0539">Nucleus</keyword>
<dbReference type="InterPro" id="IPR027141">
    <property type="entry name" value="LSm4/Sm_D1/D3"/>
</dbReference>
<dbReference type="PROSITE" id="PS52002">
    <property type="entry name" value="SM"/>
    <property type="match status" value="1"/>
</dbReference>
<dbReference type="GO" id="GO:0006396">
    <property type="term" value="P:RNA processing"/>
    <property type="evidence" value="ECO:0007669"/>
    <property type="project" value="InterPro"/>
</dbReference>
<feature type="compositionally biased region" description="Low complexity" evidence="4">
    <location>
        <begin position="92"/>
        <end position="133"/>
    </location>
</feature>
<dbReference type="RefSeq" id="XP_019016979.1">
    <property type="nucleotide sequence ID" value="XM_019161476.1"/>
</dbReference>
<dbReference type="GO" id="GO:0003723">
    <property type="term" value="F:RNA binding"/>
    <property type="evidence" value="ECO:0007669"/>
    <property type="project" value="InterPro"/>
</dbReference>
<dbReference type="SMART" id="SM00651">
    <property type="entry name" value="Sm"/>
    <property type="match status" value="1"/>
</dbReference>
<comment type="subcellular location">
    <subcellularLocation>
        <location evidence="1">Nucleus</location>
    </subcellularLocation>
</comment>
<protein>
    <recommendedName>
        <fullName evidence="5">Sm domain-containing protein</fullName>
    </recommendedName>
</protein>
<dbReference type="OrthoDB" id="747253at2759"/>
<dbReference type="InterPro" id="IPR010920">
    <property type="entry name" value="LSM_dom_sf"/>
</dbReference>
<name>A0A1E3NIF3_9ASCO</name>
<dbReference type="SUPFAM" id="SSF50182">
    <property type="entry name" value="Sm-like ribonucleoproteins"/>
    <property type="match status" value="1"/>
</dbReference>
<evidence type="ECO:0000256" key="4">
    <source>
        <dbReference type="SAM" id="MobiDB-lite"/>
    </source>
</evidence>
<organism evidence="6 7">
    <name type="scientific">Pichia membranifaciens NRRL Y-2026</name>
    <dbReference type="NCBI Taxonomy" id="763406"/>
    <lineage>
        <taxon>Eukaryota</taxon>
        <taxon>Fungi</taxon>
        <taxon>Dikarya</taxon>
        <taxon>Ascomycota</taxon>
        <taxon>Saccharomycotina</taxon>
        <taxon>Pichiomycetes</taxon>
        <taxon>Pichiales</taxon>
        <taxon>Pichiaceae</taxon>
        <taxon>Pichia</taxon>
    </lineage>
</organism>
<dbReference type="Gene3D" id="2.30.30.100">
    <property type="match status" value="1"/>
</dbReference>
<evidence type="ECO:0000256" key="3">
    <source>
        <dbReference type="ARBA" id="ARBA00023274"/>
    </source>
</evidence>
<reference evidence="6 7" key="1">
    <citation type="journal article" date="2016" name="Proc. Natl. Acad. Sci. U.S.A.">
        <title>Comparative genomics of biotechnologically important yeasts.</title>
        <authorList>
            <person name="Riley R."/>
            <person name="Haridas S."/>
            <person name="Wolfe K.H."/>
            <person name="Lopes M.R."/>
            <person name="Hittinger C.T."/>
            <person name="Goeker M."/>
            <person name="Salamov A.A."/>
            <person name="Wisecaver J.H."/>
            <person name="Long T.M."/>
            <person name="Calvey C.H."/>
            <person name="Aerts A.L."/>
            <person name="Barry K.W."/>
            <person name="Choi C."/>
            <person name="Clum A."/>
            <person name="Coughlan A.Y."/>
            <person name="Deshpande S."/>
            <person name="Douglass A.P."/>
            <person name="Hanson S.J."/>
            <person name="Klenk H.-P."/>
            <person name="LaButti K.M."/>
            <person name="Lapidus A."/>
            <person name="Lindquist E.A."/>
            <person name="Lipzen A.M."/>
            <person name="Meier-Kolthoff J.P."/>
            <person name="Ohm R.A."/>
            <person name="Otillar R.P."/>
            <person name="Pangilinan J.L."/>
            <person name="Peng Y."/>
            <person name="Rokas A."/>
            <person name="Rosa C.A."/>
            <person name="Scheuner C."/>
            <person name="Sibirny A.A."/>
            <person name="Slot J.C."/>
            <person name="Stielow J.B."/>
            <person name="Sun H."/>
            <person name="Kurtzman C.P."/>
            <person name="Blackwell M."/>
            <person name="Grigoriev I.V."/>
            <person name="Jeffries T.W."/>
        </authorList>
    </citation>
    <scope>NUCLEOTIDE SEQUENCE [LARGE SCALE GENOMIC DNA]</scope>
    <source>
        <strain evidence="6 7">NRRL Y-2026</strain>
    </source>
</reference>
<accession>A0A1E3NIF3</accession>
<keyword evidence="3" id="KW-0687">Ribonucleoprotein</keyword>
<dbReference type="PANTHER" id="PTHR23338">
    <property type="entry name" value="SMALL NUCLEAR RIBONUCLEOPROTEIN SM"/>
    <property type="match status" value="1"/>
</dbReference>